<sequence>MPKSVKPVKTKKLKPTESKSADKFTIRWDLRQSIDTMSVMKNSQLGIFDDKTRDEFAGTMMQIKPNDMVAVLYDTPITEISNYNDKEVMKSPLFSVPIKTFYSSYLKNEPAQMGGAVMGDLLLTLNFALDIQFNFTDMYMQTLVINRIKKFPKSEQPNLFKLFKDKKLTSRDLLGKYYVFFTGDLKRHKNTWFYPIRGIESR</sequence>
<dbReference type="EMBL" id="MK072142">
    <property type="protein sequence ID" value="AYV79377.1"/>
    <property type="molecule type" value="Genomic_DNA"/>
</dbReference>
<organism evidence="1">
    <name type="scientific">Faunusvirus sp</name>
    <dbReference type="NCBI Taxonomy" id="2487766"/>
    <lineage>
        <taxon>Viruses</taxon>
        <taxon>Varidnaviria</taxon>
        <taxon>Bamfordvirae</taxon>
        <taxon>Nucleocytoviricota</taxon>
        <taxon>Megaviricetes</taxon>
        <taxon>Imitervirales</taxon>
        <taxon>Mimiviridae</taxon>
    </lineage>
</organism>
<proteinExistence type="predicted"/>
<reference evidence="1" key="1">
    <citation type="submission" date="2018-10" db="EMBL/GenBank/DDBJ databases">
        <title>Hidden diversity of soil giant viruses.</title>
        <authorList>
            <person name="Schulz F."/>
            <person name="Alteio L."/>
            <person name="Goudeau D."/>
            <person name="Ryan E.M."/>
            <person name="Malmstrom R.R."/>
            <person name="Blanchard J."/>
            <person name="Woyke T."/>
        </authorList>
    </citation>
    <scope>NUCLEOTIDE SEQUENCE</scope>
    <source>
        <strain evidence="1">FNV1</strain>
    </source>
</reference>
<evidence type="ECO:0000313" key="1">
    <source>
        <dbReference type="EMBL" id="AYV79377.1"/>
    </source>
</evidence>
<protein>
    <submittedName>
        <fullName evidence="1">Uncharacterized protein</fullName>
    </submittedName>
</protein>
<gene>
    <name evidence="1" type="ORF">Faunusvirus11_16</name>
</gene>
<accession>A0A3G4ZWV0</accession>
<name>A0A3G4ZWV0_9VIRU</name>